<dbReference type="EMBL" id="ML979146">
    <property type="protein sequence ID" value="KAF1911093.1"/>
    <property type="molecule type" value="Genomic_DNA"/>
</dbReference>
<dbReference type="AlphaFoldDB" id="A0A6A5Q635"/>
<dbReference type="SUPFAM" id="SSF49785">
    <property type="entry name" value="Galactose-binding domain-like"/>
    <property type="match status" value="1"/>
</dbReference>
<proteinExistence type="predicted"/>
<evidence type="ECO:0000313" key="2">
    <source>
        <dbReference type="Proteomes" id="UP000800096"/>
    </source>
</evidence>
<keyword evidence="2" id="KW-1185">Reference proteome</keyword>
<evidence type="ECO:0008006" key="3">
    <source>
        <dbReference type="Google" id="ProtNLM"/>
    </source>
</evidence>
<evidence type="ECO:0000313" key="1">
    <source>
        <dbReference type="EMBL" id="KAF1911093.1"/>
    </source>
</evidence>
<accession>A0A6A5Q635</accession>
<dbReference type="OrthoDB" id="3797512at2759"/>
<dbReference type="Gene3D" id="2.60.120.260">
    <property type="entry name" value="Galactose-binding domain-like"/>
    <property type="match status" value="1"/>
</dbReference>
<dbReference type="InterPro" id="IPR008979">
    <property type="entry name" value="Galactose-bd-like_sf"/>
</dbReference>
<protein>
    <recommendedName>
        <fullName evidence="3">CBM-cenC domain-containing protein</fullName>
    </recommendedName>
</protein>
<dbReference type="Proteomes" id="UP000800096">
    <property type="component" value="Unassembled WGS sequence"/>
</dbReference>
<gene>
    <name evidence="1" type="ORF">BDU57DRAFT_543476</name>
</gene>
<sequence length="178" mass="18964">MVTTSSPAPAVPSAVQIVLNPSFELGTGTQATGWTLTNLDNTDVQSSGRYQGGANTGSFSFRSVSIVVDDPDFGPMGTRYIYDLSQTVTVVRGVSYTVQFFARMNDPGCDIALLLNGRSIASLLAPTDTYKAFSRTVTIASTAPLRQPLTLRVTCSGAREDGQVADFYIDDVTMTSNV</sequence>
<organism evidence="1 2">
    <name type="scientific">Ampelomyces quisqualis</name>
    <name type="common">Powdery mildew agent</name>
    <dbReference type="NCBI Taxonomy" id="50730"/>
    <lineage>
        <taxon>Eukaryota</taxon>
        <taxon>Fungi</taxon>
        <taxon>Dikarya</taxon>
        <taxon>Ascomycota</taxon>
        <taxon>Pezizomycotina</taxon>
        <taxon>Dothideomycetes</taxon>
        <taxon>Pleosporomycetidae</taxon>
        <taxon>Pleosporales</taxon>
        <taxon>Pleosporineae</taxon>
        <taxon>Phaeosphaeriaceae</taxon>
        <taxon>Ampelomyces</taxon>
    </lineage>
</organism>
<name>A0A6A5Q635_AMPQU</name>
<reference evidence="1" key="1">
    <citation type="journal article" date="2020" name="Stud. Mycol.">
        <title>101 Dothideomycetes genomes: a test case for predicting lifestyles and emergence of pathogens.</title>
        <authorList>
            <person name="Haridas S."/>
            <person name="Albert R."/>
            <person name="Binder M."/>
            <person name="Bloem J."/>
            <person name="Labutti K."/>
            <person name="Salamov A."/>
            <person name="Andreopoulos B."/>
            <person name="Baker S."/>
            <person name="Barry K."/>
            <person name="Bills G."/>
            <person name="Bluhm B."/>
            <person name="Cannon C."/>
            <person name="Castanera R."/>
            <person name="Culley D."/>
            <person name="Daum C."/>
            <person name="Ezra D."/>
            <person name="Gonzalez J."/>
            <person name="Henrissat B."/>
            <person name="Kuo A."/>
            <person name="Liang C."/>
            <person name="Lipzen A."/>
            <person name="Lutzoni F."/>
            <person name="Magnuson J."/>
            <person name="Mondo S."/>
            <person name="Nolan M."/>
            <person name="Ohm R."/>
            <person name="Pangilinan J."/>
            <person name="Park H.-J."/>
            <person name="Ramirez L."/>
            <person name="Alfaro M."/>
            <person name="Sun H."/>
            <person name="Tritt A."/>
            <person name="Yoshinaga Y."/>
            <person name="Zwiers L.-H."/>
            <person name="Turgeon B."/>
            <person name="Goodwin S."/>
            <person name="Spatafora J."/>
            <person name="Crous P."/>
            <person name="Grigoriev I."/>
        </authorList>
    </citation>
    <scope>NUCLEOTIDE SEQUENCE</scope>
    <source>
        <strain evidence="1">HMLAC05119</strain>
    </source>
</reference>